<evidence type="ECO:0000313" key="2">
    <source>
        <dbReference type="EMBL" id="OMJ18712.1"/>
    </source>
</evidence>
<organism evidence="2 3">
    <name type="scientific">Smittium culicis</name>
    <dbReference type="NCBI Taxonomy" id="133412"/>
    <lineage>
        <taxon>Eukaryota</taxon>
        <taxon>Fungi</taxon>
        <taxon>Fungi incertae sedis</taxon>
        <taxon>Zoopagomycota</taxon>
        <taxon>Kickxellomycotina</taxon>
        <taxon>Harpellomycetes</taxon>
        <taxon>Harpellales</taxon>
        <taxon>Legeriomycetaceae</taxon>
        <taxon>Smittium</taxon>
    </lineage>
</organism>
<comment type="caution">
    <text evidence="2">The sequence shown here is derived from an EMBL/GenBank/DDBJ whole genome shotgun (WGS) entry which is preliminary data.</text>
</comment>
<evidence type="ECO:0000313" key="3">
    <source>
        <dbReference type="Proteomes" id="UP000187283"/>
    </source>
</evidence>
<feature type="chain" id="PRO_5012255308" evidence="1">
    <location>
        <begin position="19"/>
        <end position="82"/>
    </location>
</feature>
<gene>
    <name evidence="2" type="ORF">AYI70_g5193</name>
</gene>
<proteinExistence type="predicted"/>
<name>A0A1R1XVP2_9FUNG</name>
<sequence>MSTAVFMGVHLLLAATNTTTVENFINRANPQDNSQQDPNPYNLGYMKNLEQVFGNKWYYWLLPIETTIGNGHYFEIKSNIAV</sequence>
<dbReference type="Proteomes" id="UP000187283">
    <property type="component" value="Unassembled WGS sequence"/>
</dbReference>
<dbReference type="OrthoDB" id="9909019at2759"/>
<dbReference type="AlphaFoldDB" id="A0A1R1XVP2"/>
<accession>A0A1R1XVP2</accession>
<reference evidence="2 3" key="1">
    <citation type="submission" date="2017-01" db="EMBL/GenBank/DDBJ databases">
        <authorList>
            <person name="Mah S.A."/>
            <person name="Swanson W.J."/>
            <person name="Moy G.W."/>
            <person name="Vacquier V.D."/>
        </authorList>
    </citation>
    <scope>NUCLEOTIDE SEQUENCE [LARGE SCALE GENOMIC DNA]</scope>
    <source>
        <strain evidence="2 3">GSMNP</strain>
    </source>
</reference>
<evidence type="ECO:0000256" key="1">
    <source>
        <dbReference type="SAM" id="SignalP"/>
    </source>
</evidence>
<dbReference type="GO" id="GO:0016740">
    <property type="term" value="F:transferase activity"/>
    <property type="evidence" value="ECO:0007669"/>
    <property type="project" value="UniProtKB-KW"/>
</dbReference>
<keyword evidence="3" id="KW-1185">Reference proteome</keyword>
<dbReference type="STRING" id="133412.A0A1R1XVP2"/>
<protein>
    <submittedName>
        <fullName evidence="2">Palmitoyltransferase ZDHHC15</fullName>
    </submittedName>
</protein>
<dbReference type="EMBL" id="LSSN01001672">
    <property type="protein sequence ID" value="OMJ18712.1"/>
    <property type="molecule type" value="Genomic_DNA"/>
</dbReference>
<keyword evidence="1" id="KW-0732">Signal</keyword>
<feature type="signal peptide" evidence="1">
    <location>
        <begin position="1"/>
        <end position="18"/>
    </location>
</feature>
<keyword evidence="2" id="KW-0808">Transferase</keyword>